<organism evidence="1 2">
    <name type="scientific">Pseudochrobactrum saccharolyticum</name>
    <dbReference type="NCBI Taxonomy" id="354352"/>
    <lineage>
        <taxon>Bacteria</taxon>
        <taxon>Pseudomonadati</taxon>
        <taxon>Pseudomonadota</taxon>
        <taxon>Alphaproteobacteria</taxon>
        <taxon>Hyphomicrobiales</taxon>
        <taxon>Brucellaceae</taxon>
        <taxon>Pseudochrobactrum</taxon>
    </lineage>
</organism>
<dbReference type="EMBL" id="JACHIL010000002">
    <property type="protein sequence ID" value="MBB5090624.1"/>
    <property type="molecule type" value="Genomic_DNA"/>
</dbReference>
<proteinExistence type="predicted"/>
<evidence type="ECO:0000313" key="1">
    <source>
        <dbReference type="EMBL" id="MBB5090624.1"/>
    </source>
</evidence>
<evidence type="ECO:0000313" key="2">
    <source>
        <dbReference type="Proteomes" id="UP000531231"/>
    </source>
</evidence>
<keyword evidence="2" id="KW-1185">Reference proteome</keyword>
<dbReference type="AlphaFoldDB" id="A0A7W8AIP6"/>
<reference evidence="1 2" key="1">
    <citation type="submission" date="2020-08" db="EMBL/GenBank/DDBJ databases">
        <title>Genomic Encyclopedia of Type Strains, Phase IV (KMG-IV): sequencing the most valuable type-strain genomes for metagenomic binning, comparative biology and taxonomic classification.</title>
        <authorList>
            <person name="Goeker M."/>
        </authorList>
    </citation>
    <scope>NUCLEOTIDE SEQUENCE [LARGE SCALE GENOMIC DNA]</scope>
    <source>
        <strain evidence="1 2">DSM 25620</strain>
    </source>
</reference>
<name>A0A7W8AIP6_9HYPH</name>
<protein>
    <submittedName>
        <fullName evidence="1">Uncharacterized protein</fullName>
    </submittedName>
</protein>
<comment type="caution">
    <text evidence="1">The sequence shown here is derived from an EMBL/GenBank/DDBJ whole genome shotgun (WGS) entry which is preliminary data.</text>
</comment>
<sequence>MNSVFGIYSQALPQILDGTLTDQNQIDTAFA</sequence>
<dbReference type="Proteomes" id="UP000531231">
    <property type="component" value="Unassembled WGS sequence"/>
</dbReference>
<gene>
    <name evidence="1" type="ORF">HNQ68_001148</name>
</gene>
<accession>A0A7W8AIP6</accession>